<evidence type="ECO:0000313" key="2">
    <source>
        <dbReference type="Proteomes" id="UP001176941"/>
    </source>
</evidence>
<evidence type="ECO:0000313" key="1">
    <source>
        <dbReference type="EMBL" id="CAI9180397.1"/>
    </source>
</evidence>
<sequence>MKLTTELCWCTVIMKVIENPVHSGNSTQLLAVICMQLEGCYLGLSHESETERVTGRKARGLQTEEIGCKCQTFLSLLSGRRKKTSDIFFLLYTNLKGSFS</sequence>
<reference evidence="1" key="1">
    <citation type="submission" date="2023-04" db="EMBL/GenBank/DDBJ databases">
        <authorList>
            <consortium name="ELIXIR-Norway"/>
        </authorList>
    </citation>
    <scope>NUCLEOTIDE SEQUENCE [LARGE SCALE GENOMIC DNA]</scope>
</reference>
<dbReference type="Proteomes" id="UP001176941">
    <property type="component" value="Chromosome X"/>
</dbReference>
<accession>A0ABN9A2D1</accession>
<organism evidence="1 2">
    <name type="scientific">Rangifer tarandus platyrhynchus</name>
    <name type="common">Svalbard reindeer</name>
    <dbReference type="NCBI Taxonomy" id="3082113"/>
    <lineage>
        <taxon>Eukaryota</taxon>
        <taxon>Metazoa</taxon>
        <taxon>Chordata</taxon>
        <taxon>Craniata</taxon>
        <taxon>Vertebrata</taxon>
        <taxon>Euteleostomi</taxon>
        <taxon>Mammalia</taxon>
        <taxon>Eutheria</taxon>
        <taxon>Laurasiatheria</taxon>
        <taxon>Artiodactyla</taxon>
        <taxon>Ruminantia</taxon>
        <taxon>Pecora</taxon>
        <taxon>Cervidae</taxon>
        <taxon>Odocoileinae</taxon>
        <taxon>Rangifer</taxon>
    </lineage>
</organism>
<proteinExistence type="predicted"/>
<name>A0ABN9A2D1_RANTA</name>
<keyword evidence="2" id="KW-1185">Reference proteome</keyword>
<protein>
    <submittedName>
        <fullName evidence="1">Uncharacterized protein</fullName>
    </submittedName>
</protein>
<gene>
    <name evidence="1" type="ORF">MRATA1EN1_LOCUS29359</name>
</gene>
<dbReference type="EMBL" id="OX460343">
    <property type="protein sequence ID" value="CAI9180397.1"/>
    <property type="molecule type" value="Genomic_DNA"/>
</dbReference>